<sequence length="84" mass="9663">MSQKTAVPEEMTREEIANRLHDLAEEFESGGEVVARTGNKTVELEPTDDVGYELTVRERGSILRGNRESITIRMDWKPDRERTE</sequence>
<protein>
    <submittedName>
        <fullName evidence="2">Amphi-Trp domain-containing protein</fullName>
    </submittedName>
</protein>
<keyword evidence="3" id="KW-1185">Reference proteome</keyword>
<accession>A0ABD5QET9</accession>
<organism evidence="2 3">
    <name type="scientific">Saliphagus infecundisoli</name>
    <dbReference type="NCBI Taxonomy" id="1849069"/>
    <lineage>
        <taxon>Archaea</taxon>
        <taxon>Methanobacteriati</taxon>
        <taxon>Methanobacteriota</taxon>
        <taxon>Stenosarchaea group</taxon>
        <taxon>Halobacteria</taxon>
        <taxon>Halobacteriales</taxon>
        <taxon>Natrialbaceae</taxon>
        <taxon>Saliphagus</taxon>
    </lineage>
</organism>
<feature type="domain" description="Amphi-Trp" evidence="1">
    <location>
        <begin position="9"/>
        <end position="83"/>
    </location>
</feature>
<proteinExistence type="predicted"/>
<dbReference type="RefSeq" id="WP_114577331.1">
    <property type="nucleotide sequence ID" value="NZ_JAIVEF010000001.1"/>
</dbReference>
<evidence type="ECO:0000313" key="3">
    <source>
        <dbReference type="Proteomes" id="UP001595925"/>
    </source>
</evidence>
<dbReference type="InterPro" id="IPR027598">
    <property type="entry name" value="Amphi-Trp_dom"/>
</dbReference>
<dbReference type="NCBIfam" id="TIGR04354">
    <property type="entry name" value="amphi-Trp"/>
    <property type="match status" value="1"/>
</dbReference>
<dbReference type="Pfam" id="PF20068">
    <property type="entry name" value="Amphi-Trp"/>
    <property type="match status" value="1"/>
</dbReference>
<evidence type="ECO:0000313" key="2">
    <source>
        <dbReference type="EMBL" id="MFC4988341.1"/>
    </source>
</evidence>
<evidence type="ECO:0000259" key="1">
    <source>
        <dbReference type="Pfam" id="PF20068"/>
    </source>
</evidence>
<name>A0ABD5QET9_9EURY</name>
<dbReference type="Proteomes" id="UP001595925">
    <property type="component" value="Unassembled WGS sequence"/>
</dbReference>
<dbReference type="EMBL" id="JBHSJG010000036">
    <property type="protein sequence ID" value="MFC4988341.1"/>
    <property type="molecule type" value="Genomic_DNA"/>
</dbReference>
<comment type="caution">
    <text evidence="2">The sequence shown here is derived from an EMBL/GenBank/DDBJ whole genome shotgun (WGS) entry which is preliminary data.</text>
</comment>
<gene>
    <name evidence="2" type="ORF">ACFPFO_11355</name>
</gene>
<dbReference type="AlphaFoldDB" id="A0ABD5QET9"/>
<reference evidence="2 3" key="1">
    <citation type="journal article" date="2019" name="Int. J. Syst. Evol. Microbiol.">
        <title>The Global Catalogue of Microorganisms (GCM) 10K type strain sequencing project: providing services to taxonomists for standard genome sequencing and annotation.</title>
        <authorList>
            <consortium name="The Broad Institute Genomics Platform"/>
            <consortium name="The Broad Institute Genome Sequencing Center for Infectious Disease"/>
            <person name="Wu L."/>
            <person name="Ma J."/>
        </authorList>
    </citation>
    <scope>NUCLEOTIDE SEQUENCE [LARGE SCALE GENOMIC DNA]</scope>
    <source>
        <strain evidence="2 3">CGMCC 1.15824</strain>
    </source>
</reference>